<protein>
    <submittedName>
        <fullName evidence="2">Uncharacterized protein</fullName>
    </submittedName>
</protein>
<dbReference type="KEGG" id="hms:HMU08770"/>
<dbReference type="EMBL" id="FN555004">
    <property type="protein sequence ID" value="CBG40134.1"/>
    <property type="molecule type" value="Genomic_DNA"/>
</dbReference>
<feature type="region of interest" description="Disordered" evidence="1">
    <location>
        <begin position="1"/>
        <end position="26"/>
    </location>
</feature>
<keyword evidence="3" id="KW-1185">Reference proteome</keyword>
<sequence>MQILQNNGTSSPGGSSSGGTVNNNPAQTVLNQVAYVGNREC</sequence>
<dbReference type="STRING" id="679897.HMU08770"/>
<dbReference type="AlphaFoldDB" id="D3UI11"/>
<evidence type="ECO:0000313" key="2">
    <source>
        <dbReference type="EMBL" id="CBG40134.1"/>
    </source>
</evidence>
<dbReference type="HOGENOM" id="CLU_3271005_0_0_7"/>
<organism evidence="2 3">
    <name type="scientific">Helicobacter mustelae (strain ATCC 43772 / CCUG 25715 / CIP 103759 / LMG 18044 / NCTC 12198 / R85-136P)</name>
    <name type="common">Campylobacter mustelae</name>
    <dbReference type="NCBI Taxonomy" id="679897"/>
    <lineage>
        <taxon>Bacteria</taxon>
        <taxon>Pseudomonadati</taxon>
        <taxon>Campylobacterota</taxon>
        <taxon>Epsilonproteobacteria</taxon>
        <taxon>Campylobacterales</taxon>
        <taxon>Helicobacteraceae</taxon>
        <taxon>Helicobacter</taxon>
    </lineage>
</organism>
<dbReference type="Proteomes" id="UP000001522">
    <property type="component" value="Chromosome"/>
</dbReference>
<gene>
    <name evidence="2" type="ordered locus">HMU08770</name>
</gene>
<proteinExistence type="predicted"/>
<name>D3UI11_HELM1</name>
<feature type="compositionally biased region" description="Low complexity" evidence="1">
    <location>
        <begin position="1"/>
        <end position="25"/>
    </location>
</feature>
<accession>D3UI11</accession>
<evidence type="ECO:0000256" key="1">
    <source>
        <dbReference type="SAM" id="MobiDB-lite"/>
    </source>
</evidence>
<evidence type="ECO:0000313" key="3">
    <source>
        <dbReference type="Proteomes" id="UP000001522"/>
    </source>
</evidence>
<reference evidence="2 3" key="1">
    <citation type="journal article" date="2010" name="BMC Genomics">
        <title>Comparative genomics and proteomics of Helicobacter mustelae, an ulcerogenic and carcinogenic gastric pathogen.</title>
        <authorList>
            <person name="O'Toole P.W."/>
            <person name="Snelling W.J."/>
            <person name="Canchaya C."/>
            <person name="Forde B.M."/>
            <person name="Hardie K.R."/>
            <person name="Josenhans C."/>
            <person name="Graham R.L.J."/>
            <person name="McMullan G."/>
            <person name="Parkhill J."/>
            <person name="Belda E."/>
            <person name="Bentley S.D."/>
        </authorList>
    </citation>
    <scope>NUCLEOTIDE SEQUENCE [LARGE SCALE GENOMIC DNA]</scope>
    <source>
        <strain evidence="3">ATCC 43772 / LMG 18044 / NCTC 12198 / 12198</strain>
    </source>
</reference>